<keyword evidence="1" id="KW-0812">Transmembrane</keyword>
<dbReference type="EMBL" id="SNYJ01000003">
    <property type="protein sequence ID" value="TDQ41540.1"/>
    <property type="molecule type" value="Genomic_DNA"/>
</dbReference>
<evidence type="ECO:0000256" key="1">
    <source>
        <dbReference type="SAM" id="Phobius"/>
    </source>
</evidence>
<evidence type="ECO:0000313" key="3">
    <source>
        <dbReference type="Proteomes" id="UP000295632"/>
    </source>
</evidence>
<name>A0A4R6U4X6_9BACI</name>
<accession>A0A4R6U4X6</accession>
<gene>
    <name evidence="2" type="ORF">EV213_103118</name>
</gene>
<comment type="caution">
    <text evidence="2">The sequence shown here is derived from an EMBL/GenBank/DDBJ whole genome shotgun (WGS) entry which is preliminary data.</text>
</comment>
<dbReference type="Pfam" id="PF10966">
    <property type="entry name" value="DUF2768"/>
    <property type="match status" value="1"/>
</dbReference>
<keyword evidence="1" id="KW-1133">Transmembrane helix</keyword>
<dbReference type="Proteomes" id="UP000295632">
    <property type="component" value="Unassembled WGS sequence"/>
</dbReference>
<keyword evidence="1" id="KW-0472">Membrane</keyword>
<dbReference type="RefSeq" id="WP_133579408.1">
    <property type="nucleotide sequence ID" value="NZ_SNYJ01000003.1"/>
</dbReference>
<dbReference type="InterPro" id="IPR020076">
    <property type="entry name" value="DUF2768"/>
</dbReference>
<feature type="transmembrane region" description="Helical" evidence="1">
    <location>
        <begin position="39"/>
        <end position="60"/>
    </location>
</feature>
<proteinExistence type="predicted"/>
<keyword evidence="3" id="KW-1185">Reference proteome</keyword>
<sequence>MSVGLIKMWIALAAIAFMFLSVVLIMASRYKLNGFLKGLSATMAYLFMLVAGGMIVLVVFSGPVDE</sequence>
<evidence type="ECO:0000313" key="2">
    <source>
        <dbReference type="EMBL" id="TDQ41540.1"/>
    </source>
</evidence>
<dbReference type="AlphaFoldDB" id="A0A4R6U4X6"/>
<reference evidence="2 3" key="1">
    <citation type="submission" date="2019-03" db="EMBL/GenBank/DDBJ databases">
        <title>Genomic Encyclopedia of Type Strains, Phase IV (KMG-IV): sequencing the most valuable type-strain genomes for metagenomic binning, comparative biology and taxonomic classification.</title>
        <authorList>
            <person name="Goeker M."/>
        </authorList>
    </citation>
    <scope>NUCLEOTIDE SEQUENCE [LARGE SCALE GENOMIC DNA]</scope>
    <source>
        <strain evidence="2 3">DSM 28697</strain>
    </source>
</reference>
<feature type="transmembrane region" description="Helical" evidence="1">
    <location>
        <begin position="6"/>
        <end position="27"/>
    </location>
</feature>
<dbReference type="OrthoDB" id="2476435at2"/>
<protein>
    <submittedName>
        <fullName evidence="2">Uncharacterized protein DUF2768</fullName>
    </submittedName>
</protein>
<organism evidence="2 3">
    <name type="scientific">Aureibacillus halotolerans</name>
    <dbReference type="NCBI Taxonomy" id="1508390"/>
    <lineage>
        <taxon>Bacteria</taxon>
        <taxon>Bacillati</taxon>
        <taxon>Bacillota</taxon>
        <taxon>Bacilli</taxon>
        <taxon>Bacillales</taxon>
        <taxon>Bacillaceae</taxon>
        <taxon>Aureibacillus</taxon>
    </lineage>
</organism>